<dbReference type="Pfam" id="PF19133">
    <property type="entry name" value="DUF5816"/>
    <property type="match status" value="1"/>
</dbReference>
<dbReference type="SUPFAM" id="SSF55729">
    <property type="entry name" value="Acyl-CoA N-acyltransferases (Nat)"/>
    <property type="match status" value="1"/>
</dbReference>
<dbReference type="GeneID" id="56030928"/>
<dbReference type="OrthoDB" id="156446at2157"/>
<proteinExistence type="predicted"/>
<keyword evidence="5" id="KW-1185">Reference proteome</keyword>
<keyword evidence="2" id="KW-0012">Acyltransferase</keyword>
<keyword evidence="4" id="KW-0614">Plasmid</keyword>
<dbReference type="EMBL" id="CP058530">
    <property type="protein sequence ID" value="QLG29659.1"/>
    <property type="molecule type" value="Genomic_DNA"/>
</dbReference>
<evidence type="ECO:0000259" key="3">
    <source>
        <dbReference type="PROSITE" id="PS51186"/>
    </source>
</evidence>
<dbReference type="AlphaFoldDB" id="A0A7D5KA74"/>
<dbReference type="InterPro" id="IPR043854">
    <property type="entry name" value="DUF5816"/>
</dbReference>
<dbReference type="PANTHER" id="PTHR43877">
    <property type="entry name" value="AMINOALKYLPHOSPHONATE N-ACETYLTRANSFERASE-RELATED-RELATED"/>
    <property type="match status" value="1"/>
</dbReference>
<accession>A0A7D5KA74</accession>
<geneLocation type="plasmid" evidence="4 5">
    <name>unnamed1</name>
</geneLocation>
<dbReference type="CDD" id="cd04301">
    <property type="entry name" value="NAT_SF"/>
    <property type="match status" value="1"/>
</dbReference>
<name>A0A7D5KA74_9EURY</name>
<gene>
    <name evidence="4" type="ORF">HUG10_18805</name>
</gene>
<evidence type="ECO:0000256" key="2">
    <source>
        <dbReference type="ARBA" id="ARBA00023315"/>
    </source>
</evidence>
<reference evidence="4 5" key="1">
    <citation type="submission" date="2020-07" db="EMBL/GenBank/DDBJ databases">
        <title>Gai3-2, isolated from salt lake.</title>
        <authorList>
            <person name="Cui H."/>
            <person name="Shi X."/>
        </authorList>
    </citation>
    <scope>NUCLEOTIDE SEQUENCE [LARGE SCALE GENOMIC DNA]</scope>
    <source>
        <strain evidence="4 5">Gai3-2</strain>
        <plasmid evidence="4 5">unnamed1</plasmid>
    </source>
</reference>
<dbReference type="InterPro" id="IPR000182">
    <property type="entry name" value="GNAT_dom"/>
</dbReference>
<evidence type="ECO:0000313" key="5">
    <source>
        <dbReference type="Proteomes" id="UP000509750"/>
    </source>
</evidence>
<dbReference type="GO" id="GO:0016747">
    <property type="term" value="F:acyltransferase activity, transferring groups other than amino-acyl groups"/>
    <property type="evidence" value="ECO:0007669"/>
    <property type="project" value="InterPro"/>
</dbReference>
<dbReference type="PANTHER" id="PTHR43877:SF1">
    <property type="entry name" value="ACETYLTRANSFERASE"/>
    <property type="match status" value="1"/>
</dbReference>
<dbReference type="RefSeq" id="WP_179171233.1">
    <property type="nucleotide sequence ID" value="NZ_CP058530.1"/>
</dbReference>
<organism evidence="4 5">
    <name type="scientific">Halorarum halophilum</name>
    <dbReference type="NCBI Taxonomy" id="2743090"/>
    <lineage>
        <taxon>Archaea</taxon>
        <taxon>Methanobacteriati</taxon>
        <taxon>Methanobacteriota</taxon>
        <taxon>Stenosarchaea group</taxon>
        <taxon>Halobacteria</taxon>
        <taxon>Halobacteriales</taxon>
        <taxon>Haloferacaceae</taxon>
        <taxon>Halorarum</taxon>
    </lineage>
</organism>
<dbReference type="PROSITE" id="PS51186">
    <property type="entry name" value="GNAT"/>
    <property type="match status" value="1"/>
</dbReference>
<evidence type="ECO:0000313" key="4">
    <source>
        <dbReference type="EMBL" id="QLG29659.1"/>
    </source>
</evidence>
<dbReference type="Pfam" id="PF13508">
    <property type="entry name" value="Acetyltransf_7"/>
    <property type="match status" value="1"/>
</dbReference>
<dbReference type="InterPro" id="IPR016181">
    <property type="entry name" value="Acyl_CoA_acyltransferase"/>
</dbReference>
<sequence length="284" mass="30596">MEFVQLDVERDGASVANVVSRSIQASYALSPEQIDAVVEEEFGEDALAEKADREEAVLLVAREEGAAGGGPAQEEDETGDGTEIAEAGEGVTVQGFAEGTVDEDGATINWLQVDPEARGQGIGTGLFEELVEKFEERGTQKISSNVLAEDMEGGTFCEQFGFVRVDGVEVEFGDQTLVAEVYANPNAVDTESNEAFDPLEEGEDPPERAEAPDGTEVFVNPDDPISGTIGPFFEVSESADHDEVYGYFCGACRTVTTDVDQQDRVVCPECGNRHRPSDWDDSYL</sequence>
<feature type="domain" description="N-acetyltransferase" evidence="3">
    <location>
        <begin position="43"/>
        <end position="184"/>
    </location>
</feature>
<protein>
    <submittedName>
        <fullName evidence="4">GNAT family N-acetyltransferase</fullName>
    </submittedName>
</protein>
<dbReference type="InterPro" id="IPR050832">
    <property type="entry name" value="Bact_Acetyltransf"/>
</dbReference>
<dbReference type="Gene3D" id="3.40.630.30">
    <property type="match status" value="1"/>
</dbReference>
<dbReference type="Proteomes" id="UP000509750">
    <property type="component" value="Plasmid unnamed1"/>
</dbReference>
<evidence type="ECO:0000256" key="1">
    <source>
        <dbReference type="ARBA" id="ARBA00022679"/>
    </source>
</evidence>
<keyword evidence="1 4" id="KW-0808">Transferase</keyword>
<dbReference type="KEGG" id="halg:HUG10_18805"/>